<dbReference type="AlphaFoldDB" id="A0A9W7TN55"/>
<comment type="similarity">
    <text evidence="1">Belongs to the protein kinase superfamily. CAMK Ser/Thr protein kinase family. PIM subfamily.</text>
</comment>
<evidence type="ECO:0000256" key="10">
    <source>
        <dbReference type="PROSITE-ProRule" id="PRU10141"/>
    </source>
</evidence>
<evidence type="ECO:0000256" key="7">
    <source>
        <dbReference type="ARBA" id="ARBA00022840"/>
    </source>
</evidence>
<evidence type="ECO:0000256" key="8">
    <source>
        <dbReference type="ARBA" id="ARBA00047899"/>
    </source>
</evidence>
<feature type="non-terminal residue" evidence="13">
    <location>
        <position position="506"/>
    </location>
</feature>
<keyword evidence="6 13" id="KW-0418">Kinase</keyword>
<feature type="compositionally biased region" description="Polar residues" evidence="11">
    <location>
        <begin position="133"/>
        <end position="142"/>
    </location>
</feature>
<dbReference type="PANTHER" id="PTHR22984">
    <property type="entry name" value="SERINE/THREONINE-PROTEIN KINASE PIM"/>
    <property type="match status" value="1"/>
</dbReference>
<evidence type="ECO:0000313" key="14">
    <source>
        <dbReference type="Proteomes" id="UP001059041"/>
    </source>
</evidence>
<evidence type="ECO:0000256" key="2">
    <source>
        <dbReference type="ARBA" id="ARBA00012513"/>
    </source>
</evidence>
<feature type="region of interest" description="Disordered" evidence="11">
    <location>
        <begin position="223"/>
        <end position="247"/>
    </location>
</feature>
<dbReference type="GO" id="GO:0005737">
    <property type="term" value="C:cytoplasm"/>
    <property type="evidence" value="ECO:0007669"/>
    <property type="project" value="TreeGrafter"/>
</dbReference>
<evidence type="ECO:0000313" key="13">
    <source>
        <dbReference type="EMBL" id="KAI7802060.1"/>
    </source>
</evidence>
<dbReference type="InterPro" id="IPR051138">
    <property type="entry name" value="PIM_Ser/Thr_kinase"/>
</dbReference>
<feature type="region of interest" description="Disordered" evidence="11">
    <location>
        <begin position="83"/>
        <end position="111"/>
    </location>
</feature>
<evidence type="ECO:0000256" key="4">
    <source>
        <dbReference type="ARBA" id="ARBA00022679"/>
    </source>
</evidence>
<dbReference type="PANTHER" id="PTHR22984:SF11">
    <property type="entry name" value="AURORA KINASE-RELATED"/>
    <property type="match status" value="1"/>
</dbReference>
<evidence type="ECO:0000256" key="6">
    <source>
        <dbReference type="ARBA" id="ARBA00022777"/>
    </source>
</evidence>
<evidence type="ECO:0000256" key="9">
    <source>
        <dbReference type="ARBA" id="ARBA00048679"/>
    </source>
</evidence>
<dbReference type="GO" id="GO:0043066">
    <property type="term" value="P:negative regulation of apoptotic process"/>
    <property type="evidence" value="ECO:0007669"/>
    <property type="project" value="TreeGrafter"/>
</dbReference>
<feature type="region of interest" description="Disordered" evidence="11">
    <location>
        <begin position="129"/>
        <end position="162"/>
    </location>
</feature>
<feature type="domain" description="Protein kinase" evidence="12">
    <location>
        <begin position="256"/>
        <end position="503"/>
    </location>
</feature>
<reference evidence="13" key="1">
    <citation type="submission" date="2021-02" db="EMBL/GenBank/DDBJ databases">
        <title>Comparative genomics reveals that relaxation of natural selection precedes convergent phenotypic evolution of cavefish.</title>
        <authorList>
            <person name="Peng Z."/>
        </authorList>
    </citation>
    <scope>NUCLEOTIDE SEQUENCE</scope>
    <source>
        <tissue evidence="13">Muscle</tissue>
    </source>
</reference>
<dbReference type="GO" id="GO:0004674">
    <property type="term" value="F:protein serine/threonine kinase activity"/>
    <property type="evidence" value="ECO:0007669"/>
    <property type="project" value="UniProtKB-KW"/>
</dbReference>
<organism evidence="13 14">
    <name type="scientific">Triplophysa rosa</name>
    <name type="common">Cave loach</name>
    <dbReference type="NCBI Taxonomy" id="992332"/>
    <lineage>
        <taxon>Eukaryota</taxon>
        <taxon>Metazoa</taxon>
        <taxon>Chordata</taxon>
        <taxon>Craniata</taxon>
        <taxon>Vertebrata</taxon>
        <taxon>Euteleostomi</taxon>
        <taxon>Actinopterygii</taxon>
        <taxon>Neopterygii</taxon>
        <taxon>Teleostei</taxon>
        <taxon>Ostariophysi</taxon>
        <taxon>Cypriniformes</taxon>
        <taxon>Nemacheilidae</taxon>
        <taxon>Triplophysa</taxon>
    </lineage>
</organism>
<comment type="catalytic activity">
    <reaction evidence="8">
        <text>L-threonyl-[protein] + ATP = O-phospho-L-threonyl-[protein] + ADP + H(+)</text>
        <dbReference type="Rhea" id="RHEA:46608"/>
        <dbReference type="Rhea" id="RHEA-COMP:11060"/>
        <dbReference type="Rhea" id="RHEA-COMP:11605"/>
        <dbReference type="ChEBI" id="CHEBI:15378"/>
        <dbReference type="ChEBI" id="CHEBI:30013"/>
        <dbReference type="ChEBI" id="CHEBI:30616"/>
        <dbReference type="ChEBI" id="CHEBI:61977"/>
        <dbReference type="ChEBI" id="CHEBI:456216"/>
        <dbReference type="EC" id="2.7.11.1"/>
    </reaction>
</comment>
<proteinExistence type="inferred from homology"/>
<evidence type="ECO:0000256" key="1">
    <source>
        <dbReference type="ARBA" id="ARBA00005505"/>
    </source>
</evidence>
<evidence type="ECO:0000256" key="5">
    <source>
        <dbReference type="ARBA" id="ARBA00022741"/>
    </source>
</evidence>
<name>A0A9W7TN55_TRIRA</name>
<dbReference type="InterPro" id="IPR017441">
    <property type="entry name" value="Protein_kinase_ATP_BS"/>
</dbReference>
<keyword evidence="7 10" id="KW-0067">ATP-binding</keyword>
<keyword evidence="3" id="KW-0723">Serine/threonine-protein kinase</keyword>
<dbReference type="Proteomes" id="UP001059041">
    <property type="component" value="Linkage Group LG13"/>
</dbReference>
<evidence type="ECO:0000256" key="11">
    <source>
        <dbReference type="SAM" id="MobiDB-lite"/>
    </source>
</evidence>
<dbReference type="Gene3D" id="3.30.200.20">
    <property type="entry name" value="Phosphorylase Kinase, domain 1"/>
    <property type="match status" value="1"/>
</dbReference>
<keyword evidence="4" id="KW-0808">Transferase</keyword>
<gene>
    <name evidence="13" type="ORF">IRJ41_021108</name>
</gene>
<feature type="binding site" evidence="10">
    <location>
        <position position="285"/>
    </location>
    <ligand>
        <name>ATP</name>
        <dbReference type="ChEBI" id="CHEBI:30616"/>
    </ligand>
</feature>
<evidence type="ECO:0000259" key="12">
    <source>
        <dbReference type="PROSITE" id="PS50011"/>
    </source>
</evidence>
<dbReference type="InterPro" id="IPR000719">
    <property type="entry name" value="Prot_kinase_dom"/>
</dbReference>
<accession>A0A9W7TN55</accession>
<dbReference type="GO" id="GO:0005524">
    <property type="term" value="F:ATP binding"/>
    <property type="evidence" value="ECO:0007669"/>
    <property type="project" value="UniProtKB-UniRule"/>
</dbReference>
<evidence type="ECO:0000256" key="3">
    <source>
        <dbReference type="ARBA" id="ARBA00022527"/>
    </source>
</evidence>
<comment type="catalytic activity">
    <reaction evidence="9">
        <text>L-seryl-[protein] + ATP = O-phospho-L-seryl-[protein] + ADP + H(+)</text>
        <dbReference type="Rhea" id="RHEA:17989"/>
        <dbReference type="Rhea" id="RHEA-COMP:9863"/>
        <dbReference type="Rhea" id="RHEA-COMP:11604"/>
        <dbReference type="ChEBI" id="CHEBI:15378"/>
        <dbReference type="ChEBI" id="CHEBI:29999"/>
        <dbReference type="ChEBI" id="CHEBI:30616"/>
        <dbReference type="ChEBI" id="CHEBI:83421"/>
        <dbReference type="ChEBI" id="CHEBI:456216"/>
        <dbReference type="EC" id="2.7.11.1"/>
    </reaction>
</comment>
<dbReference type="SUPFAM" id="SSF56112">
    <property type="entry name" value="Protein kinase-like (PK-like)"/>
    <property type="match status" value="1"/>
</dbReference>
<dbReference type="Gene3D" id="1.10.510.10">
    <property type="entry name" value="Transferase(Phosphotransferase) domain 1"/>
    <property type="match status" value="1"/>
</dbReference>
<dbReference type="EMBL" id="JAFHDT010000013">
    <property type="protein sequence ID" value="KAI7802060.1"/>
    <property type="molecule type" value="Genomic_DNA"/>
</dbReference>
<dbReference type="Pfam" id="PF00069">
    <property type="entry name" value="Pkinase"/>
    <property type="match status" value="1"/>
</dbReference>
<protein>
    <recommendedName>
        <fullName evidence="2">non-specific serine/threonine protein kinase</fullName>
        <ecNumber evidence="2">2.7.11.1</ecNumber>
    </recommendedName>
</protein>
<feature type="region of interest" description="Disordered" evidence="11">
    <location>
        <begin position="33"/>
        <end position="55"/>
    </location>
</feature>
<dbReference type="InterPro" id="IPR011009">
    <property type="entry name" value="Kinase-like_dom_sf"/>
</dbReference>
<keyword evidence="5 10" id="KW-0547">Nucleotide-binding</keyword>
<keyword evidence="14" id="KW-1185">Reference proteome</keyword>
<dbReference type="PROSITE" id="PS00107">
    <property type="entry name" value="PROTEIN_KINASE_ATP"/>
    <property type="match status" value="1"/>
</dbReference>
<dbReference type="EC" id="2.7.11.1" evidence="2"/>
<sequence length="506" mass="57766">DQKTKRQKKCVCACFKKRWRAMKRSFSLSRNKVVPLHSDLEASDPSGLEPSVPQHQVDMQTGSSALEATGFQKPTYCQRCSSHLDETAPEDPAELRPDSSNQQQTNKKKKRFSPCFRKRWWALKRNNKVKTPLKQSDLNPSDHQPVPEGPANQQQTKEKKKRVFGGVWQAIKRIFSSSWNSEVVPFPTQSDLDPSDPLEQPYRRVFKPVVLQDPADLVHGCCDGEQTPLEDPSGVQPAAPREPADSQRSRQFSFLYKVGKMLGEGNFGKVYMGTRRSDRLKVAIKIIHKTPRTNECVKIPGHDKPLLREVALNLLLHKPEKCSNIVVMLDWFVEDRLHILILEYPRPCVTLATFLTRHKGRLRENKARYLMRQAVNAAKHCIDHNICHDDLHNENFLINTKTMELKLIDFGCGLLISSSSTPDAECNERTKAVEQTVYFLGDLLLGMTVGDERNRVHDLDALDNPEIKALGLSKEWRDVINLCMFTPSANMPTLEELLDHEWFKQG</sequence>
<dbReference type="GO" id="GO:0007346">
    <property type="term" value="P:regulation of mitotic cell cycle"/>
    <property type="evidence" value="ECO:0007669"/>
    <property type="project" value="TreeGrafter"/>
</dbReference>
<dbReference type="PROSITE" id="PS50011">
    <property type="entry name" value="PROTEIN_KINASE_DOM"/>
    <property type="match status" value="1"/>
</dbReference>
<comment type="caution">
    <text evidence="13">The sequence shown here is derived from an EMBL/GenBank/DDBJ whole genome shotgun (WGS) entry which is preliminary data.</text>
</comment>